<keyword evidence="4" id="KW-0808">Transferase</keyword>
<evidence type="ECO:0000259" key="13">
    <source>
        <dbReference type="PROSITE" id="PS50885"/>
    </source>
</evidence>
<evidence type="ECO:0000256" key="6">
    <source>
        <dbReference type="ARBA" id="ARBA00022741"/>
    </source>
</evidence>
<evidence type="ECO:0000256" key="7">
    <source>
        <dbReference type="ARBA" id="ARBA00022777"/>
    </source>
</evidence>
<reference evidence="14 15" key="1">
    <citation type="submission" date="2019-07" db="EMBL/GenBank/DDBJ databases">
        <authorList>
            <person name="Kim J."/>
        </authorList>
    </citation>
    <scope>NUCLEOTIDE SEQUENCE [LARGE SCALE GENOMIC DNA]</scope>
    <source>
        <strain evidence="14 15">G13</strain>
    </source>
</reference>
<dbReference type="InterPro" id="IPR010559">
    <property type="entry name" value="Sig_transdc_His_kin_internal"/>
</dbReference>
<evidence type="ECO:0000256" key="1">
    <source>
        <dbReference type="ARBA" id="ARBA00004651"/>
    </source>
</evidence>
<evidence type="ECO:0000313" key="15">
    <source>
        <dbReference type="Proteomes" id="UP000316330"/>
    </source>
</evidence>
<dbReference type="OrthoDB" id="2498119at2"/>
<dbReference type="CDD" id="cd06225">
    <property type="entry name" value="HAMP"/>
    <property type="match status" value="1"/>
</dbReference>
<gene>
    <name evidence="14" type="ORF">FPZ45_01350</name>
</gene>
<protein>
    <submittedName>
        <fullName evidence="14">HAMP domain-containing protein</fullName>
    </submittedName>
</protein>
<dbReference type="InterPro" id="IPR036890">
    <property type="entry name" value="HATPase_C_sf"/>
</dbReference>
<evidence type="ECO:0000256" key="4">
    <source>
        <dbReference type="ARBA" id="ARBA00022679"/>
    </source>
</evidence>
<keyword evidence="5 12" id="KW-0812">Transmembrane</keyword>
<evidence type="ECO:0000256" key="3">
    <source>
        <dbReference type="ARBA" id="ARBA00022553"/>
    </source>
</evidence>
<dbReference type="PANTHER" id="PTHR34220">
    <property type="entry name" value="SENSOR HISTIDINE KINASE YPDA"/>
    <property type="match status" value="1"/>
</dbReference>
<keyword evidence="8" id="KW-0067">ATP-binding</keyword>
<dbReference type="Gene3D" id="6.10.340.10">
    <property type="match status" value="1"/>
</dbReference>
<dbReference type="Pfam" id="PF00672">
    <property type="entry name" value="HAMP"/>
    <property type="match status" value="1"/>
</dbReference>
<keyword evidence="3" id="KW-0597">Phosphoprotein</keyword>
<evidence type="ECO:0000256" key="2">
    <source>
        <dbReference type="ARBA" id="ARBA00022475"/>
    </source>
</evidence>
<comment type="caution">
    <text evidence="14">The sequence shown here is derived from an EMBL/GenBank/DDBJ whole genome shotgun (WGS) entry which is preliminary data.</text>
</comment>
<keyword evidence="15" id="KW-1185">Reference proteome</keyword>
<dbReference type="SMART" id="SM00304">
    <property type="entry name" value="HAMP"/>
    <property type="match status" value="1"/>
</dbReference>
<keyword evidence="9 12" id="KW-1133">Transmembrane helix</keyword>
<dbReference type="Gene3D" id="3.30.565.10">
    <property type="entry name" value="Histidine kinase-like ATPase, C-terminal domain"/>
    <property type="match status" value="1"/>
</dbReference>
<dbReference type="GO" id="GO:0005524">
    <property type="term" value="F:ATP binding"/>
    <property type="evidence" value="ECO:0007669"/>
    <property type="project" value="UniProtKB-KW"/>
</dbReference>
<evidence type="ECO:0000256" key="9">
    <source>
        <dbReference type="ARBA" id="ARBA00022989"/>
    </source>
</evidence>
<dbReference type="SUPFAM" id="SSF55874">
    <property type="entry name" value="ATPase domain of HSP90 chaperone/DNA topoisomerase II/histidine kinase"/>
    <property type="match status" value="1"/>
</dbReference>
<feature type="transmembrane region" description="Helical" evidence="12">
    <location>
        <begin position="292"/>
        <end position="315"/>
    </location>
</feature>
<feature type="domain" description="HAMP" evidence="13">
    <location>
        <begin position="312"/>
        <end position="364"/>
    </location>
</feature>
<keyword evidence="6" id="KW-0547">Nucleotide-binding</keyword>
<dbReference type="RefSeq" id="WP_144697614.1">
    <property type="nucleotide sequence ID" value="NZ_VNJJ01000001.1"/>
</dbReference>
<dbReference type="GO" id="GO:0000155">
    <property type="term" value="F:phosphorelay sensor kinase activity"/>
    <property type="evidence" value="ECO:0007669"/>
    <property type="project" value="InterPro"/>
</dbReference>
<comment type="subcellular location">
    <subcellularLocation>
        <location evidence="1">Cell membrane</location>
        <topology evidence="1">Multi-pass membrane protein</topology>
    </subcellularLocation>
</comment>
<dbReference type="SUPFAM" id="SSF158472">
    <property type="entry name" value="HAMP domain-like"/>
    <property type="match status" value="1"/>
</dbReference>
<dbReference type="PROSITE" id="PS50885">
    <property type="entry name" value="HAMP"/>
    <property type="match status" value="1"/>
</dbReference>
<organism evidence="14 15">
    <name type="scientific">Cohnella terricola</name>
    <dbReference type="NCBI Taxonomy" id="1289167"/>
    <lineage>
        <taxon>Bacteria</taxon>
        <taxon>Bacillati</taxon>
        <taxon>Bacillota</taxon>
        <taxon>Bacilli</taxon>
        <taxon>Bacillales</taxon>
        <taxon>Paenibacillaceae</taxon>
        <taxon>Cohnella</taxon>
    </lineage>
</organism>
<evidence type="ECO:0000313" key="14">
    <source>
        <dbReference type="EMBL" id="TVY04268.1"/>
    </source>
</evidence>
<keyword evidence="2" id="KW-1003">Cell membrane</keyword>
<dbReference type="Proteomes" id="UP000316330">
    <property type="component" value="Unassembled WGS sequence"/>
</dbReference>
<proteinExistence type="predicted"/>
<dbReference type="AlphaFoldDB" id="A0A559JWK2"/>
<keyword evidence="11 12" id="KW-0472">Membrane</keyword>
<feature type="transmembrane region" description="Helical" evidence="12">
    <location>
        <begin position="20"/>
        <end position="40"/>
    </location>
</feature>
<keyword evidence="7" id="KW-0418">Kinase</keyword>
<dbReference type="InterPro" id="IPR050640">
    <property type="entry name" value="Bact_2-comp_sensor_kinase"/>
</dbReference>
<evidence type="ECO:0000256" key="10">
    <source>
        <dbReference type="ARBA" id="ARBA00023012"/>
    </source>
</evidence>
<evidence type="ECO:0000256" key="5">
    <source>
        <dbReference type="ARBA" id="ARBA00022692"/>
    </source>
</evidence>
<evidence type="ECO:0000256" key="12">
    <source>
        <dbReference type="SAM" id="Phobius"/>
    </source>
</evidence>
<dbReference type="PANTHER" id="PTHR34220:SF11">
    <property type="entry name" value="SENSOR PROTEIN KINASE HPTS"/>
    <property type="match status" value="1"/>
</dbReference>
<keyword evidence="10" id="KW-0902">Two-component regulatory system</keyword>
<sequence>MSYISFWYKKWIGRFIFRKLNMGIGISLIAIFVLLWAVTYNSFYAILENKEQELLNSRTEKLGLQFMDMIDKFKYDARSIHQDSSSELQTSIYELFLPNHVALLTDDRRALAEQNYLKSVMTLMLTRNPLATSVMMYRLQDQRLFFESPLHSYTLNRSFDYAGFFGTFSKSYSHPFFGKSDELLLNGDTMLYLVNPIYNTQSIHPDKVYGYHLMTVKADTLLREFDQNNTDYKLLIKQNDNVLISSASDKQVLGKTDDLRSEQTLSSYNLTIVGISQKAALQSKLNSINTRISIILGVSLIVCFLMIHTIQRLIVGRLKLMSQHFKQVQRNPFTIHIPVQGDDEISDLMLRYNRMTTELQNHINQVYVSEIHKKNAEFIALKMQIQPHFLYNTLESLRMQAIINDQSALAEQLFQLGKLYHWMLQPSDDLITVHEELEHTKSYLNLLMLGKSNRVEIHVATDLNLYKCNMLKFTLQPIVENAIQHGKLEQIEHPIISIHIRSNSDKLIMEITNNGDNLTSNDYENIAAMLNGPYAFPDRHLGLKNIHERIKLYFGEGHGLRLVASDTSSVPFRLLMILPYKS</sequence>
<evidence type="ECO:0000256" key="8">
    <source>
        <dbReference type="ARBA" id="ARBA00022840"/>
    </source>
</evidence>
<evidence type="ECO:0000256" key="11">
    <source>
        <dbReference type="ARBA" id="ARBA00023136"/>
    </source>
</evidence>
<dbReference type="InterPro" id="IPR003660">
    <property type="entry name" value="HAMP_dom"/>
</dbReference>
<dbReference type="Pfam" id="PF06580">
    <property type="entry name" value="His_kinase"/>
    <property type="match status" value="1"/>
</dbReference>
<dbReference type="EMBL" id="VNJJ01000001">
    <property type="protein sequence ID" value="TVY04268.1"/>
    <property type="molecule type" value="Genomic_DNA"/>
</dbReference>
<dbReference type="GO" id="GO:0005886">
    <property type="term" value="C:plasma membrane"/>
    <property type="evidence" value="ECO:0007669"/>
    <property type="project" value="UniProtKB-SubCell"/>
</dbReference>
<name>A0A559JWK2_9BACL</name>
<accession>A0A559JWK2</accession>